<sequence>IYDGSGSIKIILGKYLASKLLGRKLSEIFFLANAPNIPQPKGFEVLSFQMTMPEHLDVVEAIVDDPSKHCQHDRLIISDGKMRIHYPPSEKVESILSSRYRRLYPGDRDDWWIYKRFVAKALDMKIRMITGRSKIHGIHLLENPIPLYSCEKAELYVGFSTTLKEHKNKLLLEAYPQVYVRESVLDYINYRRSRGASAKGIENTLLDRRSSVVLAPTGHRGYIEELIYKKAGKLKVSELDPRNLTSFWKDVYAIDVGPEETPLLRVRLMKFDVPLT</sequence>
<feature type="non-terminal residue" evidence="1">
    <location>
        <position position="276"/>
    </location>
</feature>
<feature type="non-terminal residue" evidence="1">
    <location>
        <position position="1"/>
    </location>
</feature>
<reference evidence="1" key="1">
    <citation type="journal article" date="2014" name="Front. Microbiol.">
        <title>High frequency of phylogenetically diverse reductive dehalogenase-homologous genes in deep subseafloor sedimentary metagenomes.</title>
        <authorList>
            <person name="Kawai M."/>
            <person name="Futagami T."/>
            <person name="Toyoda A."/>
            <person name="Takaki Y."/>
            <person name="Nishi S."/>
            <person name="Hori S."/>
            <person name="Arai W."/>
            <person name="Tsubouchi T."/>
            <person name="Morono Y."/>
            <person name="Uchiyama I."/>
            <person name="Ito T."/>
            <person name="Fujiyama A."/>
            <person name="Inagaki F."/>
            <person name="Takami H."/>
        </authorList>
    </citation>
    <scope>NUCLEOTIDE SEQUENCE</scope>
    <source>
        <strain evidence="1">Expedition CK06-06</strain>
    </source>
</reference>
<organism evidence="1">
    <name type="scientific">marine sediment metagenome</name>
    <dbReference type="NCBI Taxonomy" id="412755"/>
    <lineage>
        <taxon>unclassified sequences</taxon>
        <taxon>metagenomes</taxon>
        <taxon>ecological metagenomes</taxon>
    </lineage>
</organism>
<accession>X1T9E9</accession>
<protein>
    <submittedName>
        <fullName evidence="1">Uncharacterized protein</fullName>
    </submittedName>
</protein>
<evidence type="ECO:0000313" key="1">
    <source>
        <dbReference type="EMBL" id="GAJ01929.1"/>
    </source>
</evidence>
<gene>
    <name evidence="1" type="ORF">S12H4_32067</name>
</gene>
<name>X1T9E9_9ZZZZ</name>
<proteinExistence type="predicted"/>
<dbReference type="EMBL" id="BARW01018770">
    <property type="protein sequence ID" value="GAJ01929.1"/>
    <property type="molecule type" value="Genomic_DNA"/>
</dbReference>
<dbReference type="AlphaFoldDB" id="X1T9E9"/>
<comment type="caution">
    <text evidence="1">The sequence shown here is derived from an EMBL/GenBank/DDBJ whole genome shotgun (WGS) entry which is preliminary data.</text>
</comment>